<dbReference type="EMBL" id="WSES01000007">
    <property type="protein sequence ID" value="MVW62983.1"/>
    <property type="molecule type" value="Genomic_DNA"/>
</dbReference>
<sequence length="220" mass="22933">MSHIVLLGDSIFDNALYVAEGMEVVCHVRAALGRQGEVSLLARDGSVLSDVEAQVARLAELPAPPTWLVVSCGGNDVLPLVGAMQTPVRSVLDAAELLASWQAEFRRAYRHMLDVVLSQRVPVAVATVYDAVPNLAPGLRTALAPFNDVILREAAARALPVLDLRLTCAEAADYASSSPIEPSAQGGRKIAAAIAALVGAHDPAARRTVVYGAAAPAASP</sequence>
<organism evidence="2 3">
    <name type="scientific">Massilia cellulosiltytica</name>
    <dbReference type="NCBI Taxonomy" id="2683234"/>
    <lineage>
        <taxon>Bacteria</taxon>
        <taxon>Pseudomonadati</taxon>
        <taxon>Pseudomonadota</taxon>
        <taxon>Betaproteobacteria</taxon>
        <taxon>Burkholderiales</taxon>
        <taxon>Oxalobacteraceae</taxon>
        <taxon>Telluria group</taxon>
        <taxon>Massilia</taxon>
    </lineage>
</organism>
<proteinExistence type="predicted"/>
<name>A0A7X3G3U2_9BURK</name>
<dbReference type="GO" id="GO:0016788">
    <property type="term" value="F:hydrolase activity, acting on ester bonds"/>
    <property type="evidence" value="ECO:0007669"/>
    <property type="project" value="UniProtKB-ARBA"/>
</dbReference>
<dbReference type="Gene3D" id="3.40.50.1110">
    <property type="entry name" value="SGNH hydrolase"/>
    <property type="match status" value="1"/>
</dbReference>
<dbReference type="Pfam" id="PF13472">
    <property type="entry name" value="Lipase_GDSL_2"/>
    <property type="match status" value="1"/>
</dbReference>
<dbReference type="Proteomes" id="UP000443353">
    <property type="component" value="Unassembled WGS sequence"/>
</dbReference>
<dbReference type="AlphaFoldDB" id="A0A7X3G3U2"/>
<gene>
    <name evidence="2" type="ORF">GPY61_23985</name>
</gene>
<comment type="caution">
    <text evidence="2">The sequence shown here is derived from an EMBL/GenBank/DDBJ whole genome shotgun (WGS) entry which is preliminary data.</text>
</comment>
<dbReference type="InterPro" id="IPR013830">
    <property type="entry name" value="SGNH_hydro"/>
</dbReference>
<dbReference type="SUPFAM" id="SSF52266">
    <property type="entry name" value="SGNH hydrolase"/>
    <property type="match status" value="1"/>
</dbReference>
<evidence type="ECO:0000313" key="3">
    <source>
        <dbReference type="Proteomes" id="UP000443353"/>
    </source>
</evidence>
<accession>A0A7X3G3U2</accession>
<dbReference type="RefSeq" id="WP_056137368.1">
    <property type="nucleotide sequence ID" value="NZ_WSES01000007.1"/>
</dbReference>
<dbReference type="InterPro" id="IPR036514">
    <property type="entry name" value="SGNH_hydro_sf"/>
</dbReference>
<dbReference type="CDD" id="cd00229">
    <property type="entry name" value="SGNH_hydrolase"/>
    <property type="match status" value="1"/>
</dbReference>
<keyword evidence="2" id="KW-0378">Hydrolase</keyword>
<keyword evidence="3" id="KW-1185">Reference proteome</keyword>
<protein>
    <submittedName>
        <fullName evidence="2">SGNH/GDSL hydrolase family protein</fullName>
    </submittedName>
</protein>
<feature type="domain" description="SGNH hydrolase-type esterase" evidence="1">
    <location>
        <begin position="6"/>
        <end position="186"/>
    </location>
</feature>
<evidence type="ECO:0000259" key="1">
    <source>
        <dbReference type="Pfam" id="PF13472"/>
    </source>
</evidence>
<reference evidence="2 3" key="1">
    <citation type="submission" date="2019-12" db="EMBL/GenBank/DDBJ databases">
        <authorList>
            <person name="Li C."/>
            <person name="Zhao J."/>
        </authorList>
    </citation>
    <scope>NUCLEOTIDE SEQUENCE [LARGE SCALE GENOMIC DNA]</scope>
    <source>
        <strain evidence="2 3">NEAU-DD11</strain>
    </source>
</reference>
<evidence type="ECO:0000313" key="2">
    <source>
        <dbReference type="EMBL" id="MVW62983.1"/>
    </source>
</evidence>